<dbReference type="EMBL" id="JAHIBW010000017">
    <property type="protein sequence ID" value="KAG7302950.1"/>
    <property type="molecule type" value="Genomic_DNA"/>
</dbReference>
<proteinExistence type="predicted"/>
<evidence type="ECO:0000313" key="2">
    <source>
        <dbReference type="Proteomes" id="UP000823941"/>
    </source>
</evidence>
<protein>
    <submittedName>
        <fullName evidence="1">Uncharacterized protein</fullName>
    </submittedName>
</protein>
<organism evidence="1 2">
    <name type="scientific">Plutella xylostella</name>
    <name type="common">Diamondback moth</name>
    <name type="synonym">Plutella maculipennis</name>
    <dbReference type="NCBI Taxonomy" id="51655"/>
    <lineage>
        <taxon>Eukaryota</taxon>
        <taxon>Metazoa</taxon>
        <taxon>Ecdysozoa</taxon>
        <taxon>Arthropoda</taxon>
        <taxon>Hexapoda</taxon>
        <taxon>Insecta</taxon>
        <taxon>Pterygota</taxon>
        <taxon>Neoptera</taxon>
        <taxon>Endopterygota</taxon>
        <taxon>Lepidoptera</taxon>
        <taxon>Glossata</taxon>
        <taxon>Ditrysia</taxon>
        <taxon>Yponomeutoidea</taxon>
        <taxon>Plutellidae</taxon>
        <taxon>Plutella</taxon>
    </lineage>
</organism>
<accession>A0ABQ7QCJ0</accession>
<keyword evidence="2" id="KW-1185">Reference proteome</keyword>
<evidence type="ECO:0000313" key="1">
    <source>
        <dbReference type="EMBL" id="KAG7302950.1"/>
    </source>
</evidence>
<sequence length="85" mass="9381">MGFSIGGAFKCVGRIIGDHSSASVFATRAERGPIIWGSAEDSWRSYWRTCRGRHTIAWFHTTATRNSRYKCALLAADSQWKGVGG</sequence>
<gene>
    <name evidence="1" type="ORF">JYU34_012945</name>
</gene>
<comment type="caution">
    <text evidence="1">The sequence shown here is derived from an EMBL/GenBank/DDBJ whole genome shotgun (WGS) entry which is preliminary data.</text>
</comment>
<reference evidence="1 2" key="1">
    <citation type="submission" date="2021-06" db="EMBL/GenBank/DDBJ databases">
        <title>A haploid diamondback moth (Plutella xylostella L.) genome assembly resolves 31 chromosomes and identifies a diamide resistance mutation.</title>
        <authorList>
            <person name="Ward C.M."/>
            <person name="Perry K.D."/>
            <person name="Baker G."/>
            <person name="Powis K."/>
            <person name="Heckel D.G."/>
            <person name="Baxter S.W."/>
        </authorList>
    </citation>
    <scope>NUCLEOTIDE SEQUENCE [LARGE SCALE GENOMIC DNA]</scope>
    <source>
        <strain evidence="1 2">LV</strain>
        <tissue evidence="1">Single pupa</tissue>
    </source>
</reference>
<dbReference type="Proteomes" id="UP000823941">
    <property type="component" value="Chromosome 17"/>
</dbReference>
<name>A0ABQ7QCJ0_PLUXY</name>